<evidence type="ECO:0000313" key="2">
    <source>
        <dbReference type="Ensembl" id="ENSECAP00000069933.1"/>
    </source>
</evidence>
<feature type="compositionally biased region" description="Basic and acidic residues" evidence="1">
    <location>
        <begin position="241"/>
        <end position="254"/>
    </location>
</feature>
<protein>
    <submittedName>
        <fullName evidence="2">Uncharacterized protein</fullName>
    </submittedName>
</protein>
<reference evidence="2 3" key="1">
    <citation type="journal article" date="2009" name="Science">
        <title>Genome sequence, comparative analysis, and population genetics of the domestic horse.</title>
        <authorList>
            <consortium name="Broad Institute Genome Sequencing Platform"/>
            <consortium name="Broad Institute Whole Genome Assembly Team"/>
            <person name="Wade C.M."/>
            <person name="Giulotto E."/>
            <person name="Sigurdsson S."/>
            <person name="Zoli M."/>
            <person name="Gnerre S."/>
            <person name="Imsland F."/>
            <person name="Lear T.L."/>
            <person name="Adelson D.L."/>
            <person name="Bailey E."/>
            <person name="Bellone R.R."/>
            <person name="Bloecker H."/>
            <person name="Distl O."/>
            <person name="Edgar R.C."/>
            <person name="Garber M."/>
            <person name="Leeb T."/>
            <person name="Mauceli E."/>
            <person name="MacLeod J.N."/>
            <person name="Penedo M.C.T."/>
            <person name="Raison J.M."/>
            <person name="Sharpe T."/>
            <person name="Vogel J."/>
            <person name="Andersson L."/>
            <person name="Antczak D.F."/>
            <person name="Biagi T."/>
            <person name="Binns M.M."/>
            <person name="Chowdhary B.P."/>
            <person name="Coleman S.J."/>
            <person name="Della Valle G."/>
            <person name="Fryc S."/>
            <person name="Guerin G."/>
            <person name="Hasegawa T."/>
            <person name="Hill E.W."/>
            <person name="Jurka J."/>
            <person name="Kiialainen A."/>
            <person name="Lindgren G."/>
            <person name="Liu J."/>
            <person name="Magnani E."/>
            <person name="Mickelson J.R."/>
            <person name="Murray J."/>
            <person name="Nergadze S.G."/>
            <person name="Onofrio R."/>
            <person name="Pedroni S."/>
            <person name="Piras M.F."/>
            <person name="Raudsepp T."/>
            <person name="Rocchi M."/>
            <person name="Roeed K.H."/>
            <person name="Ryder O.A."/>
            <person name="Searle S."/>
            <person name="Skow L."/>
            <person name="Swinburne J.E."/>
            <person name="Syvaenen A.C."/>
            <person name="Tozaki T."/>
            <person name="Valberg S.J."/>
            <person name="Vaudin M."/>
            <person name="White J.R."/>
            <person name="Zody M.C."/>
            <person name="Lander E.S."/>
            <person name="Lindblad-Toh K."/>
        </authorList>
    </citation>
    <scope>NUCLEOTIDE SEQUENCE [LARGE SCALE GENOMIC DNA]</scope>
    <source>
        <strain evidence="2 3">Thoroughbred</strain>
    </source>
</reference>
<proteinExistence type="predicted"/>
<reference evidence="2" key="3">
    <citation type="submission" date="2025-09" db="UniProtKB">
        <authorList>
            <consortium name="Ensembl"/>
        </authorList>
    </citation>
    <scope>IDENTIFICATION</scope>
    <source>
        <strain evidence="2">Thoroughbred</strain>
    </source>
</reference>
<dbReference type="Proteomes" id="UP000002281">
    <property type="component" value="Chromosome 8"/>
</dbReference>
<dbReference type="AlphaFoldDB" id="A0A9L0S700"/>
<organism evidence="2 3">
    <name type="scientific">Equus caballus</name>
    <name type="common">Horse</name>
    <dbReference type="NCBI Taxonomy" id="9796"/>
    <lineage>
        <taxon>Eukaryota</taxon>
        <taxon>Metazoa</taxon>
        <taxon>Chordata</taxon>
        <taxon>Craniata</taxon>
        <taxon>Vertebrata</taxon>
        <taxon>Euteleostomi</taxon>
        <taxon>Mammalia</taxon>
        <taxon>Eutheria</taxon>
        <taxon>Laurasiatheria</taxon>
        <taxon>Perissodactyla</taxon>
        <taxon>Equidae</taxon>
        <taxon>Equus</taxon>
    </lineage>
</organism>
<evidence type="ECO:0000313" key="3">
    <source>
        <dbReference type="Proteomes" id="UP000002281"/>
    </source>
</evidence>
<dbReference type="GeneTree" id="ENSGT01090000262704"/>
<dbReference type="Ensembl" id="ENSECAT00000081124.1">
    <property type="protein sequence ID" value="ENSECAP00000069933.1"/>
    <property type="gene ID" value="ENSECAG00000032893.3"/>
</dbReference>
<keyword evidence="3" id="KW-1185">Reference proteome</keyword>
<feature type="region of interest" description="Disordered" evidence="1">
    <location>
        <begin position="126"/>
        <end position="171"/>
    </location>
</feature>
<evidence type="ECO:0000256" key="1">
    <source>
        <dbReference type="SAM" id="MobiDB-lite"/>
    </source>
</evidence>
<feature type="region of interest" description="Disordered" evidence="1">
    <location>
        <begin position="227"/>
        <end position="254"/>
    </location>
</feature>
<accession>A0A9L0S700</accession>
<sequence>PWLQRWGSRHGYGGSPAAPNAPLVPQQLELLSPFQLYFNPHLVLRKFQVRPPRPRPCPCLPARPPGLTARAPLAGLEARHQLPLLRAPGIQLLLQHALRLPLLPHAGGGFLPRPQGRLRLHVSLRGRPHDPAGAPGQPVLPGPGPHRHAGVRLEPPQPSGEGQLLPPPHLPGAIPALGAHGLLPVAGQLYPRGPAGDCCGPHLLIPGGCLPQPAWRQEAATHPQLPDLCKGLQRSSNPGRGRPDQVDAAEPRDSRGACGCFLRQPRGQGGAVTGRQMAPALGASRPHFSFLPLCGDVWSTGCGWEAGGPKEEQGLCSASGLGGLCGGPWSPITPTCLPGIGGTEGQEAWHASLGHPPPPAWPCSLLSPF</sequence>
<name>A0A9L0S700_HORSE</name>
<reference evidence="2" key="2">
    <citation type="submission" date="2025-08" db="UniProtKB">
        <authorList>
            <consortium name="Ensembl"/>
        </authorList>
    </citation>
    <scope>IDENTIFICATION</scope>
    <source>
        <strain evidence="2">Thoroughbred</strain>
    </source>
</reference>